<evidence type="ECO:0000256" key="8">
    <source>
        <dbReference type="ARBA" id="ARBA00022967"/>
    </source>
</evidence>
<reference evidence="13" key="1">
    <citation type="journal article" date="2016" name="Microbes Environ.">
        <title>In Situ Gene Expression Responsible for Sulfide Oxidation and CO2 Fixation of an Uncultured Large Sausage-Shaped Aquificae Bacterium in a Sulfidic Hot Spring.</title>
        <authorList>
            <person name="Tamazawa S."/>
            <person name="Yamamoto K."/>
            <person name="Takasaki K."/>
            <person name="Mitani Y."/>
            <person name="Hanada S."/>
            <person name="Kamagata Y."/>
            <person name="Tamaki H."/>
        </authorList>
    </citation>
    <scope>NUCLEOTIDE SEQUENCE</scope>
</reference>
<dbReference type="PRINTS" id="PR00943">
    <property type="entry name" value="CUATPASE"/>
</dbReference>
<dbReference type="GO" id="GO:0005524">
    <property type="term" value="F:ATP binding"/>
    <property type="evidence" value="ECO:0007669"/>
    <property type="project" value="UniProtKB-UniRule"/>
</dbReference>
<dbReference type="Pfam" id="PF00702">
    <property type="entry name" value="Hydrolase"/>
    <property type="match status" value="1"/>
</dbReference>
<dbReference type="SFLD" id="SFLDF00027">
    <property type="entry name" value="p-type_atpase"/>
    <property type="match status" value="1"/>
</dbReference>
<keyword evidence="4 11" id="KW-0812">Transmembrane</keyword>
<name>A0A146JAX8_9AQUI</name>
<dbReference type="PRINTS" id="PR00119">
    <property type="entry name" value="CATATPASE"/>
</dbReference>
<dbReference type="InterPro" id="IPR044492">
    <property type="entry name" value="P_typ_ATPase_HD_dom"/>
</dbReference>
<comment type="similarity">
    <text evidence="2 11">Belongs to the cation transport ATPase (P-type) (TC 3.A.3) family. Type IB subfamily.</text>
</comment>
<evidence type="ECO:0000256" key="5">
    <source>
        <dbReference type="ARBA" id="ARBA00022723"/>
    </source>
</evidence>
<keyword evidence="6 11" id="KW-0547">Nucleotide-binding</keyword>
<proteinExistence type="inferred from homology"/>
<dbReference type="InterPro" id="IPR008250">
    <property type="entry name" value="ATPase_P-typ_transduc_dom_A_sf"/>
</dbReference>
<dbReference type="InterPro" id="IPR036412">
    <property type="entry name" value="HAD-like_sf"/>
</dbReference>
<feature type="transmembrane region" description="Helical" evidence="11">
    <location>
        <begin position="224"/>
        <end position="246"/>
    </location>
</feature>
<dbReference type="AlphaFoldDB" id="A0A146JAX8"/>
<dbReference type="Pfam" id="PF00122">
    <property type="entry name" value="E1-E2_ATPase"/>
    <property type="match status" value="1"/>
</dbReference>
<evidence type="ECO:0000313" key="13">
    <source>
        <dbReference type="EMBL" id="BAU79765.1"/>
    </source>
</evidence>
<dbReference type="GO" id="GO:0016887">
    <property type="term" value="F:ATP hydrolysis activity"/>
    <property type="evidence" value="ECO:0007669"/>
    <property type="project" value="InterPro"/>
</dbReference>
<dbReference type="EMBL" id="LC145108">
    <property type="protein sequence ID" value="BAU79765.1"/>
    <property type="molecule type" value="Genomic_DNA"/>
</dbReference>
<dbReference type="NCBIfam" id="TIGR01511">
    <property type="entry name" value="ATPase-IB1_Cu"/>
    <property type="match status" value="1"/>
</dbReference>
<dbReference type="GO" id="GO:0060003">
    <property type="term" value="P:copper ion export"/>
    <property type="evidence" value="ECO:0007669"/>
    <property type="project" value="UniProtKB-ARBA"/>
</dbReference>
<dbReference type="SFLD" id="SFLDS00003">
    <property type="entry name" value="Haloacid_Dehalogenase"/>
    <property type="match status" value="1"/>
</dbReference>
<dbReference type="InterPro" id="IPR023299">
    <property type="entry name" value="ATPase_P-typ_cyto_dom_N"/>
</dbReference>
<dbReference type="PANTHER" id="PTHR43520">
    <property type="entry name" value="ATP7, ISOFORM B"/>
    <property type="match status" value="1"/>
</dbReference>
<comment type="subcellular location">
    <subcellularLocation>
        <location evidence="1">Cell membrane</location>
        <topology evidence="1">Multi-pass membrane protein</topology>
    </subcellularLocation>
</comment>
<feature type="transmembrane region" description="Helical" evidence="11">
    <location>
        <begin position="252"/>
        <end position="282"/>
    </location>
</feature>
<evidence type="ECO:0000256" key="11">
    <source>
        <dbReference type="RuleBase" id="RU362081"/>
    </source>
</evidence>
<dbReference type="SUPFAM" id="SSF81653">
    <property type="entry name" value="Calcium ATPase, transduction domain A"/>
    <property type="match status" value="1"/>
</dbReference>
<evidence type="ECO:0000256" key="1">
    <source>
        <dbReference type="ARBA" id="ARBA00004651"/>
    </source>
</evidence>
<dbReference type="SFLD" id="SFLDG00002">
    <property type="entry name" value="C1.7:_P-type_atpase_like"/>
    <property type="match status" value="1"/>
</dbReference>
<keyword evidence="10 11" id="KW-0472">Membrane</keyword>
<feature type="transmembrane region" description="Helical" evidence="11">
    <location>
        <begin position="6"/>
        <end position="26"/>
    </location>
</feature>
<dbReference type="InterPro" id="IPR001757">
    <property type="entry name" value="P_typ_ATPase"/>
</dbReference>
<dbReference type="NCBIfam" id="TIGR01494">
    <property type="entry name" value="ATPase_P-type"/>
    <property type="match status" value="1"/>
</dbReference>
<organism evidence="13">
    <name type="scientific">uncultured Aquificaceae bacterium</name>
    <dbReference type="NCBI Taxonomy" id="374108"/>
    <lineage>
        <taxon>Bacteria</taxon>
        <taxon>Pseudomonadati</taxon>
        <taxon>Aquificota</taxon>
        <taxon>Aquificia</taxon>
        <taxon>Aquificales</taxon>
        <taxon>Aquificaceae</taxon>
        <taxon>environmental samples</taxon>
    </lineage>
</organism>
<dbReference type="GO" id="GO:0043682">
    <property type="term" value="F:P-type divalent copper transporter activity"/>
    <property type="evidence" value="ECO:0007669"/>
    <property type="project" value="TreeGrafter"/>
</dbReference>
<keyword evidence="7 11" id="KW-0067">ATP-binding</keyword>
<feature type="transmembrane region" description="Helical" evidence="11">
    <location>
        <begin position="38"/>
        <end position="60"/>
    </location>
</feature>
<feature type="transmembrane region" description="Helical" evidence="11">
    <location>
        <begin position="562"/>
        <end position="583"/>
    </location>
</feature>
<keyword evidence="5 11" id="KW-0479">Metal-binding</keyword>
<dbReference type="Gene3D" id="3.40.50.1000">
    <property type="entry name" value="HAD superfamily/HAD-like"/>
    <property type="match status" value="1"/>
</dbReference>
<dbReference type="SUPFAM" id="SSF56784">
    <property type="entry name" value="HAD-like"/>
    <property type="match status" value="1"/>
</dbReference>
<evidence type="ECO:0000256" key="3">
    <source>
        <dbReference type="ARBA" id="ARBA00022475"/>
    </source>
</evidence>
<dbReference type="PROSITE" id="PS00154">
    <property type="entry name" value="ATPASE_E1_E2"/>
    <property type="match status" value="1"/>
</dbReference>
<dbReference type="Gene3D" id="3.40.1110.10">
    <property type="entry name" value="Calcium-transporting ATPase, cytoplasmic domain N"/>
    <property type="match status" value="1"/>
</dbReference>
<evidence type="ECO:0000256" key="4">
    <source>
        <dbReference type="ARBA" id="ARBA00022692"/>
    </source>
</evidence>
<dbReference type="GO" id="GO:0005507">
    <property type="term" value="F:copper ion binding"/>
    <property type="evidence" value="ECO:0007669"/>
    <property type="project" value="TreeGrafter"/>
</dbReference>
<dbReference type="Gene3D" id="2.70.150.10">
    <property type="entry name" value="Calcium-transporting ATPase, cytoplasmic transduction domain A"/>
    <property type="match status" value="1"/>
</dbReference>
<evidence type="ECO:0000256" key="2">
    <source>
        <dbReference type="ARBA" id="ARBA00006024"/>
    </source>
</evidence>
<dbReference type="InterPro" id="IPR059000">
    <property type="entry name" value="ATPase_P-type_domA"/>
</dbReference>
<feature type="transmembrane region" description="Helical" evidence="11">
    <location>
        <begin position="72"/>
        <end position="90"/>
    </location>
</feature>
<dbReference type="CDD" id="cd02094">
    <property type="entry name" value="P-type_ATPase_Cu-like"/>
    <property type="match status" value="1"/>
</dbReference>
<keyword evidence="9 11" id="KW-1133">Transmembrane helix</keyword>
<dbReference type="FunFam" id="2.70.150.10:FF:000020">
    <property type="entry name" value="Copper-exporting P-type ATPase A"/>
    <property type="match status" value="1"/>
</dbReference>
<evidence type="ECO:0000256" key="10">
    <source>
        <dbReference type="ARBA" id="ARBA00023136"/>
    </source>
</evidence>
<sequence length="619" mass="68984">MFLHLSEYLQFIFATVIQFYGGYEFYKSSLKSLKNKVADMNLLVSIGTFSAYFYSVAVLFFKDLFPESMRHLYFEASAAVITFVLIGRYLELKTKQNATDFMKKLLSLKPDKAIKLVDGKEEIVDAISIQKGDIVLVRVGDKIPVDGIIIEGQTEIDQSFITGESKLVYKKENDEVLSGSVNKLSVIKIKATKDAKDSVLNQIIKLLLDAQSKKPQIGRLADKITAYFVPTVLIVSILVFDLWYFLGYPLNFSITAAISVLVIACPCALGLATPITIVNVVGRGSKEGILFKNPEVIEKSEKIDYVIFDKTGTLTEGRMRVEDAIIKNPDYLPLLISLEKGINHPIAQAIVNFKDSYRNLEIQDKQVVVGKGVIGFYNGNKIVMCNVQLLKERSIDLEDEFKEFYEKNKNLGNTVIFGVLNDKVVAAFSISDTVRPESKDVVKWLKDRGIKVVMLTGDNQKVAEKVSKETLIDQYYHDLTPMDKYNFIKSLKEKGFTIVFVGDGINDAPAMVESDIGIAVETASDLAKESGSIILLKSDIKGVIKSISLSQKGLKTIKQNLFWAYIYNIVGIPLAGGLLYPFFGILLNPMYAGIAMSVSSITVVFNALKLKYTNITKNF</sequence>
<dbReference type="InterPro" id="IPR018303">
    <property type="entry name" value="ATPase_P-typ_P_site"/>
</dbReference>
<dbReference type="NCBIfam" id="TIGR01525">
    <property type="entry name" value="ATPase-IB_hvy"/>
    <property type="match status" value="1"/>
</dbReference>
<evidence type="ECO:0000256" key="7">
    <source>
        <dbReference type="ARBA" id="ARBA00022840"/>
    </source>
</evidence>
<evidence type="ECO:0000256" key="9">
    <source>
        <dbReference type="ARBA" id="ARBA00022989"/>
    </source>
</evidence>
<protein>
    <submittedName>
        <fullName evidence="13">Putative copper-translocating P-type ATPase</fullName>
    </submittedName>
</protein>
<accession>A0A146JAX8</accession>
<evidence type="ECO:0000256" key="6">
    <source>
        <dbReference type="ARBA" id="ARBA00022741"/>
    </source>
</evidence>
<keyword evidence="8" id="KW-1278">Translocase</keyword>
<dbReference type="InterPro" id="IPR027256">
    <property type="entry name" value="P-typ_ATPase_IB"/>
</dbReference>
<feature type="transmembrane region" description="Helical" evidence="11">
    <location>
        <begin position="589"/>
        <end position="608"/>
    </location>
</feature>
<dbReference type="SUPFAM" id="SSF81665">
    <property type="entry name" value="Calcium ATPase, transmembrane domain M"/>
    <property type="match status" value="1"/>
</dbReference>
<dbReference type="GO" id="GO:0055070">
    <property type="term" value="P:copper ion homeostasis"/>
    <property type="evidence" value="ECO:0007669"/>
    <property type="project" value="TreeGrafter"/>
</dbReference>
<dbReference type="InterPro" id="IPR023298">
    <property type="entry name" value="ATPase_P-typ_TM_dom_sf"/>
</dbReference>
<keyword evidence="3 11" id="KW-1003">Cell membrane</keyword>
<dbReference type="GO" id="GO:0005886">
    <property type="term" value="C:plasma membrane"/>
    <property type="evidence" value="ECO:0007669"/>
    <property type="project" value="UniProtKB-SubCell"/>
</dbReference>
<evidence type="ECO:0000259" key="12">
    <source>
        <dbReference type="Pfam" id="PF00122"/>
    </source>
</evidence>
<dbReference type="PANTHER" id="PTHR43520:SF8">
    <property type="entry name" value="P-TYPE CU(+) TRANSPORTER"/>
    <property type="match status" value="1"/>
</dbReference>
<dbReference type="InterPro" id="IPR023214">
    <property type="entry name" value="HAD_sf"/>
</dbReference>
<feature type="domain" description="P-type ATPase A" evidence="12">
    <location>
        <begin position="108"/>
        <end position="207"/>
    </location>
</feature>